<proteinExistence type="predicted"/>
<organism evidence="1 2">
    <name type="scientific">Paenibacillus uliginis N3/975</name>
    <dbReference type="NCBI Taxonomy" id="1313296"/>
    <lineage>
        <taxon>Bacteria</taxon>
        <taxon>Bacillati</taxon>
        <taxon>Bacillota</taxon>
        <taxon>Bacilli</taxon>
        <taxon>Bacillales</taxon>
        <taxon>Paenibacillaceae</taxon>
        <taxon>Paenibacillus</taxon>
    </lineage>
</organism>
<keyword evidence="2" id="KW-1185">Reference proteome</keyword>
<evidence type="ECO:0000313" key="2">
    <source>
        <dbReference type="Proteomes" id="UP000192940"/>
    </source>
</evidence>
<protein>
    <submittedName>
        <fullName evidence="1">Uncharacterized protein</fullName>
    </submittedName>
</protein>
<sequence>MSCSCGCGGKKRKNSARKVPMIGVRAGIPPGCIDFDTNPRGYAECVARGGTVHVDPRQRISFCCPPPGKRPCGCGGKKRNKSKLRKKH</sequence>
<gene>
    <name evidence="1" type="ORF">SAMN05661091_3155</name>
</gene>
<dbReference type="Proteomes" id="UP000192940">
    <property type="component" value="Chromosome I"/>
</dbReference>
<dbReference type="AlphaFoldDB" id="A0A1X7HFJ9"/>
<dbReference type="STRING" id="1313296.SAMN05661091_3155"/>
<accession>A0A1X7HFJ9</accession>
<dbReference type="EMBL" id="LT840184">
    <property type="protein sequence ID" value="SMF85788.1"/>
    <property type="molecule type" value="Genomic_DNA"/>
</dbReference>
<evidence type="ECO:0000313" key="1">
    <source>
        <dbReference type="EMBL" id="SMF85788.1"/>
    </source>
</evidence>
<name>A0A1X7HFJ9_9BACL</name>
<reference evidence="1 2" key="1">
    <citation type="submission" date="2017-04" db="EMBL/GenBank/DDBJ databases">
        <authorList>
            <person name="Afonso C.L."/>
            <person name="Miller P.J."/>
            <person name="Scott M.A."/>
            <person name="Spackman E."/>
            <person name="Goraichik I."/>
            <person name="Dimitrov K.M."/>
            <person name="Suarez D.L."/>
            <person name="Swayne D.E."/>
        </authorList>
    </citation>
    <scope>NUCLEOTIDE SEQUENCE [LARGE SCALE GENOMIC DNA]</scope>
    <source>
        <strain evidence="1 2">N3/975</strain>
    </source>
</reference>